<dbReference type="GO" id="GO:0005975">
    <property type="term" value="P:carbohydrate metabolic process"/>
    <property type="evidence" value="ECO:0007669"/>
    <property type="project" value="InterPro"/>
</dbReference>
<evidence type="ECO:0000256" key="7">
    <source>
        <dbReference type="RuleBase" id="RU004453"/>
    </source>
</evidence>
<keyword evidence="11" id="KW-1185">Reference proteome</keyword>
<dbReference type="PATRIC" id="fig|188932.3.peg.588"/>
<evidence type="ECO:0000256" key="1">
    <source>
        <dbReference type="ARBA" id="ARBA00000822"/>
    </source>
</evidence>
<feature type="transmembrane region" description="Helical" evidence="8">
    <location>
        <begin position="21"/>
        <end position="38"/>
    </location>
</feature>
<evidence type="ECO:0000313" key="11">
    <source>
        <dbReference type="Proteomes" id="UP000071561"/>
    </source>
</evidence>
<dbReference type="GO" id="GO:0008061">
    <property type="term" value="F:chitin binding"/>
    <property type="evidence" value="ECO:0007669"/>
    <property type="project" value="InterPro"/>
</dbReference>
<keyword evidence="3 6" id="KW-0378">Hydrolase</keyword>
<accession>A0A127V893</accession>
<dbReference type="PANTHER" id="PTHR11177:SF317">
    <property type="entry name" value="CHITINASE 12-RELATED"/>
    <property type="match status" value="1"/>
</dbReference>
<keyword evidence="5 6" id="KW-0326">Glycosidase</keyword>
<dbReference type="Gene3D" id="3.10.50.10">
    <property type="match status" value="1"/>
</dbReference>
<evidence type="ECO:0000259" key="9">
    <source>
        <dbReference type="PROSITE" id="PS51910"/>
    </source>
</evidence>
<evidence type="ECO:0000256" key="8">
    <source>
        <dbReference type="SAM" id="Phobius"/>
    </source>
</evidence>
<evidence type="ECO:0000256" key="4">
    <source>
        <dbReference type="ARBA" id="ARBA00023024"/>
    </source>
</evidence>
<evidence type="ECO:0000256" key="5">
    <source>
        <dbReference type="ARBA" id="ARBA00023295"/>
    </source>
</evidence>
<dbReference type="PROSITE" id="PS51910">
    <property type="entry name" value="GH18_2"/>
    <property type="match status" value="1"/>
</dbReference>
<dbReference type="PANTHER" id="PTHR11177">
    <property type="entry name" value="CHITINASE"/>
    <property type="match status" value="1"/>
</dbReference>
<proteinExistence type="inferred from homology"/>
<dbReference type="InterPro" id="IPR029070">
    <property type="entry name" value="Chitinase_insertion_sf"/>
</dbReference>
<evidence type="ECO:0000256" key="3">
    <source>
        <dbReference type="ARBA" id="ARBA00022801"/>
    </source>
</evidence>
<keyword evidence="4" id="KW-0119">Carbohydrate metabolism</keyword>
<dbReference type="SUPFAM" id="SSF54556">
    <property type="entry name" value="Chitinase insertion domain"/>
    <property type="match status" value="1"/>
</dbReference>
<dbReference type="CDD" id="cd06548">
    <property type="entry name" value="GH18_chitinase"/>
    <property type="match status" value="1"/>
</dbReference>
<gene>
    <name evidence="10" type="ORF">AY601_0573</name>
</gene>
<keyword evidence="8" id="KW-1133">Transmembrane helix</keyword>
<evidence type="ECO:0000256" key="2">
    <source>
        <dbReference type="ARBA" id="ARBA00012729"/>
    </source>
</evidence>
<dbReference type="AlphaFoldDB" id="A0A127V893"/>
<dbReference type="SMART" id="SM00636">
    <property type="entry name" value="Glyco_18"/>
    <property type="match status" value="1"/>
</dbReference>
<comment type="catalytic activity">
    <reaction evidence="1">
        <text>Random endo-hydrolysis of N-acetyl-beta-D-glucosaminide (1-&gt;4)-beta-linkages in chitin and chitodextrins.</text>
        <dbReference type="EC" id="3.2.1.14"/>
    </reaction>
</comment>
<keyword evidence="4" id="KW-0624">Polysaccharide degradation</keyword>
<dbReference type="PROSITE" id="PS01095">
    <property type="entry name" value="GH18_1"/>
    <property type="match status" value="1"/>
</dbReference>
<dbReference type="OrthoDB" id="9775889at2"/>
<keyword evidence="8" id="KW-0812">Transmembrane</keyword>
<dbReference type="EMBL" id="CP014504">
    <property type="protein sequence ID" value="AMP97526.1"/>
    <property type="molecule type" value="Genomic_DNA"/>
</dbReference>
<evidence type="ECO:0000313" key="10">
    <source>
        <dbReference type="EMBL" id="AMP97526.1"/>
    </source>
</evidence>
<dbReference type="InterPro" id="IPR011583">
    <property type="entry name" value="Chitinase_II/V-like_cat"/>
</dbReference>
<dbReference type="InterPro" id="IPR001579">
    <property type="entry name" value="Glyco_hydro_18_chit_AS"/>
</dbReference>
<sequence length="393" mass="44796">MKNQSSTIFQGVNKKEFLIRNTFRLAILIVLFLGINTFKASCLNKPPHVIIGYVAGYDGLVDMNMIKPEKLTHLNYAFANIKNNRINLKNATTDIVNLRNLNKLKIKNPDLKILISVGGWTYSNNFSDMALTDTSRKAFARSAVAFVEKYKLDGLDIDWEYPGLPGAGNVHRPEDKQNFTLLLKALKEDLNKLGKRINKKLVLTIAADCSKDFLDHTEMNKAQAYLDYINLMAYDFLNDPPGKTFHQAPLYPSKTFNNNNSIVQSVQRYLKEGIRPEKMVLGIPFYGHIYQIKSDARSAVGAELKSAVGTKGFADIKDSLINSGQFQYHRDTTAKAAYLFNPHNQQFVTFEDEWSIRYKCKYLKDQGLAGVMFWEYSNDEKGILLQELNRMMK</sequence>
<dbReference type="SUPFAM" id="SSF51445">
    <property type="entry name" value="(Trans)glycosidases"/>
    <property type="match status" value="1"/>
</dbReference>
<name>A0A127V893_9SPHI</name>
<dbReference type="Gene3D" id="3.20.20.80">
    <property type="entry name" value="Glycosidases"/>
    <property type="match status" value="1"/>
</dbReference>
<evidence type="ECO:0000256" key="6">
    <source>
        <dbReference type="RuleBase" id="RU000489"/>
    </source>
</evidence>
<protein>
    <recommendedName>
        <fullName evidence="2">chitinase</fullName>
        <ecNumber evidence="2">3.2.1.14</ecNumber>
    </recommendedName>
</protein>
<feature type="domain" description="GH18" evidence="9">
    <location>
        <begin position="48"/>
        <end position="393"/>
    </location>
</feature>
<keyword evidence="8" id="KW-0472">Membrane</keyword>
<dbReference type="Pfam" id="PF00704">
    <property type="entry name" value="Glyco_hydro_18"/>
    <property type="match status" value="1"/>
</dbReference>
<dbReference type="GO" id="GO:0008843">
    <property type="term" value="F:endochitinase activity"/>
    <property type="evidence" value="ECO:0007669"/>
    <property type="project" value="UniProtKB-EC"/>
</dbReference>
<keyword evidence="4" id="KW-0146">Chitin degradation</keyword>
<dbReference type="InterPro" id="IPR050314">
    <property type="entry name" value="Glycosyl_Hydrlase_18"/>
</dbReference>
<organism evidence="10 11">
    <name type="scientific">Pedobacter cryoconitis</name>
    <dbReference type="NCBI Taxonomy" id="188932"/>
    <lineage>
        <taxon>Bacteria</taxon>
        <taxon>Pseudomonadati</taxon>
        <taxon>Bacteroidota</taxon>
        <taxon>Sphingobacteriia</taxon>
        <taxon>Sphingobacteriales</taxon>
        <taxon>Sphingobacteriaceae</taxon>
        <taxon>Pedobacter</taxon>
    </lineage>
</organism>
<dbReference type="Proteomes" id="UP000071561">
    <property type="component" value="Chromosome"/>
</dbReference>
<dbReference type="RefSeq" id="WP_068396137.1">
    <property type="nucleotide sequence ID" value="NZ_CP014504.1"/>
</dbReference>
<reference evidence="10 11" key="1">
    <citation type="submission" date="2016-03" db="EMBL/GenBank/DDBJ databases">
        <title>Complete genome sequence of Pedobacter cryoconitis PAMC 27485.</title>
        <authorList>
            <person name="Lee J."/>
            <person name="Kim O.-S."/>
        </authorList>
    </citation>
    <scope>NUCLEOTIDE SEQUENCE [LARGE SCALE GENOMIC DNA]</scope>
    <source>
        <strain evidence="10 11">PAMC 27485</strain>
    </source>
</reference>
<dbReference type="KEGG" id="pcm:AY601_0573"/>
<dbReference type="EC" id="3.2.1.14" evidence="2"/>
<dbReference type="InterPro" id="IPR017853">
    <property type="entry name" value="GH"/>
</dbReference>
<dbReference type="InterPro" id="IPR001223">
    <property type="entry name" value="Glyco_hydro18_cat"/>
</dbReference>
<comment type="similarity">
    <text evidence="7">Belongs to the glycosyl hydrolase 18 family.</text>
</comment>
<dbReference type="GO" id="GO:0006032">
    <property type="term" value="P:chitin catabolic process"/>
    <property type="evidence" value="ECO:0007669"/>
    <property type="project" value="UniProtKB-KW"/>
</dbReference>